<gene>
    <name evidence="2" type="ORF">EST38_g2051</name>
</gene>
<proteinExistence type="predicted"/>
<protein>
    <submittedName>
        <fullName evidence="2">Uncharacterized protein</fullName>
    </submittedName>
</protein>
<name>A0A4Q2DUA1_9AGAR</name>
<comment type="caution">
    <text evidence="2">The sequence shown here is derived from an EMBL/GenBank/DDBJ whole genome shotgun (WGS) entry which is preliminary data.</text>
</comment>
<sequence>MASAVSTVISSNDHAESYISTTTAGVKDGSEAPPQQEELGEKGLDKEKVVDVTEVSVPWTDDEIAYPDGGVRAWLVVAGAMCCLGSRMLGGYVFIYLTFGAFPDAISDFCGYIY</sequence>
<organism evidence="2 3">
    <name type="scientific">Candolleomyces aberdarensis</name>
    <dbReference type="NCBI Taxonomy" id="2316362"/>
    <lineage>
        <taxon>Eukaryota</taxon>
        <taxon>Fungi</taxon>
        <taxon>Dikarya</taxon>
        <taxon>Basidiomycota</taxon>
        <taxon>Agaricomycotina</taxon>
        <taxon>Agaricomycetes</taxon>
        <taxon>Agaricomycetidae</taxon>
        <taxon>Agaricales</taxon>
        <taxon>Agaricineae</taxon>
        <taxon>Psathyrellaceae</taxon>
        <taxon>Candolleomyces</taxon>
    </lineage>
</organism>
<evidence type="ECO:0000313" key="3">
    <source>
        <dbReference type="Proteomes" id="UP000290288"/>
    </source>
</evidence>
<dbReference type="EMBL" id="SDEE01000032">
    <property type="protein sequence ID" value="RXW23809.1"/>
    <property type="molecule type" value="Genomic_DNA"/>
</dbReference>
<dbReference type="OrthoDB" id="6509908at2759"/>
<keyword evidence="3" id="KW-1185">Reference proteome</keyword>
<dbReference type="AlphaFoldDB" id="A0A4Q2DUA1"/>
<reference evidence="2 3" key="1">
    <citation type="submission" date="2019-01" db="EMBL/GenBank/DDBJ databases">
        <title>Draft genome sequence of Psathyrella aberdarensis IHI B618.</title>
        <authorList>
            <person name="Buettner E."/>
            <person name="Kellner H."/>
        </authorList>
    </citation>
    <scope>NUCLEOTIDE SEQUENCE [LARGE SCALE GENOMIC DNA]</scope>
    <source>
        <strain evidence="2 3">IHI B618</strain>
    </source>
</reference>
<evidence type="ECO:0000313" key="2">
    <source>
        <dbReference type="EMBL" id="RXW23809.1"/>
    </source>
</evidence>
<feature type="region of interest" description="Disordered" evidence="1">
    <location>
        <begin position="20"/>
        <end position="41"/>
    </location>
</feature>
<accession>A0A4Q2DUA1</accession>
<dbReference type="Proteomes" id="UP000290288">
    <property type="component" value="Unassembled WGS sequence"/>
</dbReference>
<evidence type="ECO:0000256" key="1">
    <source>
        <dbReference type="SAM" id="MobiDB-lite"/>
    </source>
</evidence>